<name>A0A9X5C8X9_9FIRM</name>
<dbReference type="PROSITE" id="PS00211">
    <property type="entry name" value="ABC_TRANSPORTER_1"/>
    <property type="match status" value="1"/>
</dbReference>
<accession>A0A9X5C8X9</accession>
<comment type="caution">
    <text evidence="4">The sequence shown here is derived from an EMBL/GenBank/DDBJ whole genome shotgun (WGS) entry which is preliminary data.</text>
</comment>
<dbReference type="PANTHER" id="PTHR42798">
    <property type="entry name" value="LIPOPROTEIN-RELEASING SYSTEM ATP-BINDING PROTEIN LOLD"/>
    <property type="match status" value="1"/>
</dbReference>
<dbReference type="Gene3D" id="3.40.50.300">
    <property type="entry name" value="P-loop containing nucleotide triphosphate hydrolases"/>
    <property type="match status" value="1"/>
</dbReference>
<dbReference type="RefSeq" id="WP_004077649.1">
    <property type="nucleotide sequence ID" value="NZ_VIRB01000099.1"/>
</dbReference>
<keyword evidence="1" id="KW-0547">Nucleotide-binding</keyword>
<dbReference type="SMART" id="SM00382">
    <property type="entry name" value="AAA"/>
    <property type="match status" value="1"/>
</dbReference>
<feature type="domain" description="ABC transporter" evidence="3">
    <location>
        <begin position="2"/>
        <end position="202"/>
    </location>
</feature>
<dbReference type="Proteomes" id="UP000474104">
    <property type="component" value="Unassembled WGS sequence"/>
</dbReference>
<proteinExistence type="predicted"/>
<dbReference type="GO" id="GO:0016887">
    <property type="term" value="F:ATP hydrolysis activity"/>
    <property type="evidence" value="ECO:0007669"/>
    <property type="project" value="InterPro"/>
</dbReference>
<reference evidence="4 5" key="1">
    <citation type="submission" date="2019-07" db="EMBL/GenBank/DDBJ databases">
        <title>Draft genome sequences of 15 bacterial species constituting the stable defined intestinal microbiota of the GM15 gnotobiotic mouse model.</title>
        <authorList>
            <person name="Elie C."/>
            <person name="Mathieu A."/>
            <person name="Saliou A."/>
            <person name="Darnaud M."/>
            <person name="Leulier F."/>
            <person name="Tamellini A."/>
        </authorList>
    </citation>
    <scope>NUCLEOTIDE SEQUENCE [LARGE SCALE GENOMIC DNA]</scope>
    <source>
        <strain evidence="5">ASF 502</strain>
    </source>
</reference>
<keyword evidence="2 4" id="KW-0067">ATP-binding</keyword>
<evidence type="ECO:0000313" key="5">
    <source>
        <dbReference type="Proteomes" id="UP000474104"/>
    </source>
</evidence>
<protein>
    <submittedName>
        <fullName evidence="4">ATP-binding cassette domain-containing protein</fullName>
    </submittedName>
</protein>
<dbReference type="InterPro" id="IPR003439">
    <property type="entry name" value="ABC_transporter-like_ATP-bd"/>
</dbReference>
<dbReference type="InterPro" id="IPR027417">
    <property type="entry name" value="P-loop_NTPase"/>
</dbReference>
<evidence type="ECO:0000259" key="3">
    <source>
        <dbReference type="PROSITE" id="PS50893"/>
    </source>
</evidence>
<evidence type="ECO:0000256" key="2">
    <source>
        <dbReference type="ARBA" id="ARBA00022840"/>
    </source>
</evidence>
<dbReference type="PANTHER" id="PTHR42798:SF2">
    <property type="entry name" value="ABC TRANSPORTER ATP-BINDING PROTEIN MG467-RELATED"/>
    <property type="match status" value="1"/>
</dbReference>
<dbReference type="OrthoDB" id="9802264at2"/>
<dbReference type="SUPFAM" id="SSF52540">
    <property type="entry name" value="P-loop containing nucleoside triphosphate hydrolases"/>
    <property type="match status" value="1"/>
</dbReference>
<dbReference type="GO" id="GO:0005524">
    <property type="term" value="F:ATP binding"/>
    <property type="evidence" value="ECO:0007669"/>
    <property type="project" value="UniProtKB-KW"/>
</dbReference>
<dbReference type="EMBL" id="VIRB01000099">
    <property type="protein sequence ID" value="NDO70097.1"/>
    <property type="molecule type" value="Genomic_DNA"/>
</dbReference>
<evidence type="ECO:0000256" key="1">
    <source>
        <dbReference type="ARBA" id="ARBA00022741"/>
    </source>
</evidence>
<dbReference type="InterPro" id="IPR003593">
    <property type="entry name" value="AAA+_ATPase"/>
</dbReference>
<sequence length="202" mass="22921">MIELININKKFGEKVLFCNFNEVIRNNEFVVFSGKSGCGKTTLLNIIGGIETIDEGEILVDGINITQKKNLLYYFRNKVGFLFQNFALIENKTVKENLKLVRKESRTKISIEEALKSVGLEDKINNKIYTLSGGEQQRIALARLMIKKCSIILADEPTGSLDKENTDIILEILKENRKQGKIIIVVTHDDYVKKAGDRIIEL</sequence>
<evidence type="ECO:0000313" key="4">
    <source>
        <dbReference type="EMBL" id="NDO70097.1"/>
    </source>
</evidence>
<gene>
    <name evidence="4" type="ORF">FMM80_16140</name>
</gene>
<dbReference type="InterPro" id="IPR017871">
    <property type="entry name" value="ABC_transporter-like_CS"/>
</dbReference>
<organism evidence="4 5">
    <name type="scientific">Schaedlerella arabinosiphila</name>
    <dbReference type="NCBI Taxonomy" id="2044587"/>
    <lineage>
        <taxon>Bacteria</taxon>
        <taxon>Bacillati</taxon>
        <taxon>Bacillota</taxon>
        <taxon>Clostridia</taxon>
        <taxon>Lachnospirales</taxon>
        <taxon>Lachnospiraceae</taxon>
        <taxon>Schaedlerella</taxon>
    </lineage>
</organism>
<dbReference type="PROSITE" id="PS50893">
    <property type="entry name" value="ABC_TRANSPORTER_2"/>
    <property type="match status" value="1"/>
</dbReference>
<dbReference type="AlphaFoldDB" id="A0A9X5C8X9"/>
<dbReference type="Pfam" id="PF00005">
    <property type="entry name" value="ABC_tran"/>
    <property type="match status" value="1"/>
</dbReference>